<feature type="transmembrane region" description="Helical" evidence="1">
    <location>
        <begin position="58"/>
        <end position="74"/>
    </location>
</feature>
<reference evidence="2 3" key="1">
    <citation type="submission" date="2017-04" db="EMBL/GenBank/DDBJ databases">
        <title>Draft genome sequence of Tuber borchii Vittad., a whitish edible truffle.</title>
        <authorList>
            <consortium name="DOE Joint Genome Institute"/>
            <person name="Murat C."/>
            <person name="Kuo A."/>
            <person name="Barry K.W."/>
            <person name="Clum A."/>
            <person name="Dockter R.B."/>
            <person name="Fauchery L."/>
            <person name="Iotti M."/>
            <person name="Kohler A."/>
            <person name="Labutti K."/>
            <person name="Lindquist E.A."/>
            <person name="Lipzen A."/>
            <person name="Ohm R.A."/>
            <person name="Wang M."/>
            <person name="Grigoriev I.V."/>
            <person name="Zambonelli A."/>
            <person name="Martin F.M."/>
        </authorList>
    </citation>
    <scope>NUCLEOTIDE SEQUENCE [LARGE SCALE GENOMIC DNA]</scope>
    <source>
        <strain evidence="2 3">Tbo3840</strain>
    </source>
</reference>
<evidence type="ECO:0000256" key="1">
    <source>
        <dbReference type="SAM" id="Phobius"/>
    </source>
</evidence>
<accession>A0A2T7A5Q9</accession>
<organism evidence="2 3">
    <name type="scientific">Tuber borchii</name>
    <name type="common">White truffle</name>
    <dbReference type="NCBI Taxonomy" id="42251"/>
    <lineage>
        <taxon>Eukaryota</taxon>
        <taxon>Fungi</taxon>
        <taxon>Dikarya</taxon>
        <taxon>Ascomycota</taxon>
        <taxon>Pezizomycotina</taxon>
        <taxon>Pezizomycetes</taxon>
        <taxon>Pezizales</taxon>
        <taxon>Tuberaceae</taxon>
        <taxon>Tuber</taxon>
    </lineage>
</organism>
<gene>
    <name evidence="2" type="ORF">B9Z19DRAFT_1073697</name>
</gene>
<keyword evidence="1" id="KW-0812">Transmembrane</keyword>
<name>A0A2T7A5Q9_TUBBO</name>
<evidence type="ECO:0000313" key="3">
    <source>
        <dbReference type="Proteomes" id="UP000244722"/>
    </source>
</evidence>
<dbReference type="Proteomes" id="UP000244722">
    <property type="component" value="Unassembled WGS sequence"/>
</dbReference>
<evidence type="ECO:0000313" key="2">
    <source>
        <dbReference type="EMBL" id="PUU83040.1"/>
    </source>
</evidence>
<keyword evidence="3" id="KW-1185">Reference proteome</keyword>
<feature type="transmembrane region" description="Helical" evidence="1">
    <location>
        <begin position="26"/>
        <end position="46"/>
    </location>
</feature>
<comment type="caution">
    <text evidence="2">The sequence shown here is derived from an EMBL/GenBank/DDBJ whole genome shotgun (WGS) entry which is preliminary data.</text>
</comment>
<keyword evidence="1" id="KW-1133">Transmembrane helix</keyword>
<protein>
    <submittedName>
        <fullName evidence="2">Uncharacterized protein</fullName>
    </submittedName>
</protein>
<sequence length="82" mass="9626">MRIRALRYIRYGTIPVLGADKEEGNLLWVCIISGLGWVCMDFFAIYSRVQVMFRRIPAFWTFFLPAVVYTRIGVRYRTGTAR</sequence>
<proteinExistence type="predicted"/>
<dbReference type="EMBL" id="NESQ01000018">
    <property type="protein sequence ID" value="PUU83040.1"/>
    <property type="molecule type" value="Genomic_DNA"/>
</dbReference>
<dbReference type="AlphaFoldDB" id="A0A2T7A5Q9"/>
<keyword evidence="1" id="KW-0472">Membrane</keyword>